<protein>
    <recommendedName>
        <fullName evidence="4">GGDEF domain-containing protein</fullName>
    </recommendedName>
</protein>
<gene>
    <name evidence="2" type="ORF">ACJDTP_00795</name>
</gene>
<dbReference type="Proteomes" id="UP001623600">
    <property type="component" value="Unassembled WGS sequence"/>
</dbReference>
<dbReference type="RefSeq" id="WP_181005980.1">
    <property type="nucleotide sequence ID" value="NZ_JBJIAB010000001.1"/>
</dbReference>
<proteinExistence type="predicted"/>
<evidence type="ECO:0000313" key="3">
    <source>
        <dbReference type="Proteomes" id="UP001623600"/>
    </source>
</evidence>
<comment type="caution">
    <text evidence="2">The sequence shown here is derived from an EMBL/GenBank/DDBJ whole genome shotgun (WGS) entry which is preliminary data.</text>
</comment>
<evidence type="ECO:0000256" key="1">
    <source>
        <dbReference type="SAM" id="MobiDB-lite"/>
    </source>
</evidence>
<reference evidence="2 3" key="1">
    <citation type="submission" date="2024-11" db="EMBL/GenBank/DDBJ databases">
        <authorList>
            <person name="Heng Y.C."/>
            <person name="Lim A.C.H."/>
            <person name="Lee J.K.Y."/>
            <person name="Kittelmann S."/>
        </authorList>
    </citation>
    <scope>NUCLEOTIDE SEQUENCE [LARGE SCALE GENOMIC DNA]</scope>
    <source>
        <strain evidence="2 3">WILCCON 0112</strain>
    </source>
</reference>
<evidence type="ECO:0008006" key="4">
    <source>
        <dbReference type="Google" id="ProtNLM"/>
    </source>
</evidence>
<keyword evidence="3" id="KW-1185">Reference proteome</keyword>
<dbReference type="EMBL" id="JBJIAB010000001">
    <property type="protein sequence ID" value="MFL0163598.1"/>
    <property type="molecule type" value="Genomic_DNA"/>
</dbReference>
<sequence length="45" mass="5192">MKDAIRNSYKVKDKNLINNADKASLKSKRSGKNQVTIWKPELNMD</sequence>
<evidence type="ECO:0000313" key="2">
    <source>
        <dbReference type="EMBL" id="MFL0163598.1"/>
    </source>
</evidence>
<name>A0ABW8RY24_9CLOT</name>
<organism evidence="2 3">
    <name type="scientific">Candidatus Clostridium helianthi</name>
    <dbReference type="NCBI Taxonomy" id="3381660"/>
    <lineage>
        <taxon>Bacteria</taxon>
        <taxon>Bacillati</taxon>
        <taxon>Bacillota</taxon>
        <taxon>Clostridia</taxon>
        <taxon>Eubacteriales</taxon>
        <taxon>Clostridiaceae</taxon>
        <taxon>Clostridium</taxon>
    </lineage>
</organism>
<accession>A0ABW8RY24</accession>
<feature type="region of interest" description="Disordered" evidence="1">
    <location>
        <begin position="23"/>
        <end position="45"/>
    </location>
</feature>